<dbReference type="CDD" id="cd00842">
    <property type="entry name" value="MPP_ASMase"/>
    <property type="match status" value="1"/>
</dbReference>
<dbReference type="GO" id="GO:0016798">
    <property type="term" value="F:hydrolase activity, acting on glycosyl bonds"/>
    <property type="evidence" value="ECO:0007669"/>
    <property type="project" value="UniProtKB-KW"/>
</dbReference>
<feature type="binding site" evidence="4">
    <location>
        <position position="428"/>
    </location>
    <ligand>
        <name>Zn(2+)</name>
        <dbReference type="ChEBI" id="CHEBI:29105"/>
        <label>1</label>
    </ligand>
</feature>
<dbReference type="GO" id="GO:0006685">
    <property type="term" value="P:sphingomyelin catabolic process"/>
    <property type="evidence" value="ECO:0007669"/>
    <property type="project" value="UniProtKB-UniRule"/>
</dbReference>
<evidence type="ECO:0000256" key="5">
    <source>
        <dbReference type="PIRSR" id="PIRSR000948-2"/>
    </source>
</evidence>
<evidence type="ECO:0000256" key="4">
    <source>
        <dbReference type="PIRSR" id="PIRSR000948-1"/>
    </source>
</evidence>
<comment type="similarity">
    <text evidence="3">Belongs to the acid sphingomyelinase family.</text>
</comment>
<keyword evidence="3" id="KW-0326">Glycosidase</keyword>
<dbReference type="InterPro" id="IPR029052">
    <property type="entry name" value="Metallo-depent_PP-like"/>
</dbReference>
<feature type="binding site" evidence="4">
    <location>
        <position position="164"/>
    </location>
    <ligand>
        <name>Zn(2+)</name>
        <dbReference type="ChEBI" id="CHEBI:29105"/>
        <label>1</label>
    </ligand>
</feature>
<feature type="disulfide bond" evidence="5">
    <location>
        <begin position="567"/>
        <end position="571"/>
    </location>
</feature>
<gene>
    <name evidence="9" type="ORF">SCHPADRAFT_904726</name>
</gene>
<dbReference type="Gene3D" id="3.60.21.10">
    <property type="match status" value="1"/>
</dbReference>
<feature type="binding site" evidence="4">
    <location>
        <position position="166"/>
    </location>
    <ligand>
        <name>Zn(2+)</name>
        <dbReference type="ChEBI" id="CHEBI:29105"/>
        <label>1</label>
    </ligand>
</feature>
<dbReference type="SUPFAM" id="SSF56300">
    <property type="entry name" value="Metallo-dependent phosphatases"/>
    <property type="match status" value="1"/>
</dbReference>
<dbReference type="Pfam" id="PF00149">
    <property type="entry name" value="Metallophos"/>
    <property type="match status" value="1"/>
</dbReference>
<evidence type="ECO:0000313" key="10">
    <source>
        <dbReference type="Proteomes" id="UP000053477"/>
    </source>
</evidence>
<keyword evidence="7" id="KW-0732">Signal</keyword>
<comment type="cofactor">
    <cofactor evidence="4">
        <name>Zn(2+)</name>
        <dbReference type="ChEBI" id="CHEBI:29105"/>
    </cofactor>
    <text evidence="4">Binds 2 Zn(2+) ions per subunit.</text>
</comment>
<keyword evidence="5" id="KW-1015">Disulfide bond</keyword>
<dbReference type="Proteomes" id="UP000053477">
    <property type="component" value="Unassembled WGS sequence"/>
</dbReference>
<dbReference type="STRING" id="27342.A0A0H2RU15"/>
<dbReference type="PANTHER" id="PTHR10340:SF34">
    <property type="entry name" value="SPHINGOMYELIN PHOSPHODIESTERASE"/>
    <property type="match status" value="1"/>
</dbReference>
<keyword evidence="4" id="KW-0862">Zinc</keyword>
<sequence length="663" mass="74410">MKLRKSLLVLSFIWTCYASQVPFNVERTFEEEILEVYRKADGCASCSSLLLPLKRLALSGDQRFVNTFVNLCKFRRLQDPDVCEGDVARHGPIIAHDLRHIDTGGLTARRLCDALYATCDPVPTTPYNVSFPERLHIAPSALPITPLPKRSQTTTSFQVVHLSDIHLDQEYTIGSEANCTKYICCQNFEGTGGNGRAVKAPALAFGHRHCDSPTALVESLLDAIETHVPKAKFTFSTGDIVDHANWLMTQSSVESRLHGFHEMLYEGLAASNPFYGALGNHDSMPTNSFPPITSEHSNKTDWLFSMLGIDWEPWIGDQSSSKSLHVSGSYSIVHPGTNLKLISLNTQYWYKHNFWLYESDEFRPDPNGIQEFLVEELHSAEALGQRAWIFGHIPPGASDALYDQTNYYDQIIRRYESTIAAQFFGHTHRDQFEVGYRDYEWRSAANAMSFGLIAPALTPTEGNPAFTVYDVDAHTYDIMDAKVYFANMSDPSYHVKPTWKLLYSARDTYMPLVLPSLSVNANADIDSIPLDAKFWHHLTEVFERNSTAFELYRNLGGRLRDPPYKPCKGKCKEQTICAIRSMRAENNCARKTLKDIITRRNVAGSDASAGAWDEDLDEGKCEGTTFPLILQRLLQSAREESSIRGNARPTASTDLGEGAIDLD</sequence>
<comment type="function">
    <text evidence="3">Converts sphingomyelin to ceramide.</text>
</comment>
<keyword evidence="1 3" id="KW-0378">Hydrolase</keyword>
<dbReference type="PANTHER" id="PTHR10340">
    <property type="entry name" value="SPHINGOMYELIN PHOSPHODIESTERASE"/>
    <property type="match status" value="1"/>
</dbReference>
<dbReference type="GO" id="GO:0046872">
    <property type="term" value="F:metal ion binding"/>
    <property type="evidence" value="ECO:0007669"/>
    <property type="project" value="UniProtKB-KW"/>
</dbReference>
<evidence type="ECO:0000256" key="1">
    <source>
        <dbReference type="ARBA" id="ARBA00022801"/>
    </source>
</evidence>
<feature type="disulfide bond" evidence="5">
    <location>
        <begin position="179"/>
        <end position="184"/>
    </location>
</feature>
<feature type="binding site" evidence="4">
    <location>
        <position position="239"/>
    </location>
    <ligand>
        <name>Zn(2+)</name>
        <dbReference type="ChEBI" id="CHEBI:29105"/>
        <label>1</label>
    </ligand>
</feature>
<dbReference type="AlphaFoldDB" id="A0A0H2RU15"/>
<name>A0A0H2RU15_9AGAM</name>
<evidence type="ECO:0000256" key="2">
    <source>
        <dbReference type="ARBA" id="ARBA00023180"/>
    </source>
</evidence>
<dbReference type="GO" id="GO:0005615">
    <property type="term" value="C:extracellular space"/>
    <property type="evidence" value="ECO:0007669"/>
    <property type="project" value="TreeGrafter"/>
</dbReference>
<feature type="signal peptide" evidence="7">
    <location>
        <begin position="1"/>
        <end position="18"/>
    </location>
</feature>
<proteinExistence type="inferred from homology"/>
<dbReference type="PIRSF" id="PIRSF000948">
    <property type="entry name" value="Sphingomy_PDE"/>
    <property type="match status" value="1"/>
</dbReference>
<feature type="disulfide bond" evidence="5">
    <location>
        <begin position="43"/>
        <end position="119"/>
    </location>
</feature>
<keyword evidence="10" id="KW-1185">Reference proteome</keyword>
<feature type="binding site" evidence="4">
    <location>
        <position position="239"/>
    </location>
    <ligand>
        <name>Zn(2+)</name>
        <dbReference type="ChEBI" id="CHEBI:29105"/>
        <label>2</label>
    </ligand>
</feature>
<evidence type="ECO:0000256" key="7">
    <source>
        <dbReference type="SAM" id="SignalP"/>
    </source>
</evidence>
<dbReference type="OrthoDB" id="282973at2759"/>
<dbReference type="InterPro" id="IPR041805">
    <property type="entry name" value="ASMase/PPN1_MPP"/>
</dbReference>
<feature type="disulfide bond" evidence="5">
    <location>
        <begin position="185"/>
        <end position="210"/>
    </location>
</feature>
<keyword evidence="4" id="KW-0479">Metal-binding</keyword>
<dbReference type="InterPro" id="IPR011160">
    <property type="entry name" value="Sphingomy_PDE"/>
</dbReference>
<dbReference type="EMBL" id="KQ085969">
    <property type="protein sequence ID" value="KLO12903.1"/>
    <property type="molecule type" value="Genomic_DNA"/>
</dbReference>
<feature type="binding site" evidence="4">
    <location>
        <position position="392"/>
    </location>
    <ligand>
        <name>Zn(2+)</name>
        <dbReference type="ChEBI" id="CHEBI:29105"/>
        <label>2</label>
    </ligand>
</feature>
<feature type="chain" id="PRO_5005202129" description="Sphingomyelin phosphodiesterase" evidence="7">
    <location>
        <begin position="19"/>
        <end position="663"/>
    </location>
</feature>
<dbReference type="GO" id="GO:0004767">
    <property type="term" value="F:sphingomyelin phosphodiesterase activity"/>
    <property type="evidence" value="ECO:0007669"/>
    <property type="project" value="UniProtKB-UniRule"/>
</dbReference>
<feature type="domain" description="Calcineurin-like phosphoesterase" evidence="8">
    <location>
        <begin position="158"/>
        <end position="429"/>
    </location>
</feature>
<evidence type="ECO:0000256" key="3">
    <source>
        <dbReference type="PIRNR" id="PIRNR000948"/>
    </source>
</evidence>
<keyword evidence="2" id="KW-0325">Glycoprotein</keyword>
<organism evidence="9 10">
    <name type="scientific">Schizopora paradoxa</name>
    <dbReference type="NCBI Taxonomy" id="27342"/>
    <lineage>
        <taxon>Eukaryota</taxon>
        <taxon>Fungi</taxon>
        <taxon>Dikarya</taxon>
        <taxon>Basidiomycota</taxon>
        <taxon>Agaricomycotina</taxon>
        <taxon>Agaricomycetes</taxon>
        <taxon>Hymenochaetales</taxon>
        <taxon>Schizoporaceae</taxon>
        <taxon>Schizopora</taxon>
    </lineage>
</organism>
<feature type="region of interest" description="Disordered" evidence="6">
    <location>
        <begin position="640"/>
        <end position="663"/>
    </location>
</feature>
<evidence type="ECO:0000313" key="9">
    <source>
        <dbReference type="EMBL" id="KLO12903.1"/>
    </source>
</evidence>
<feature type="binding site" evidence="4">
    <location>
        <position position="280"/>
    </location>
    <ligand>
        <name>Zn(2+)</name>
        <dbReference type="ChEBI" id="CHEBI:29105"/>
        <label>2</label>
    </ligand>
</feature>
<dbReference type="GO" id="GO:0016020">
    <property type="term" value="C:membrane"/>
    <property type="evidence" value="ECO:0007669"/>
    <property type="project" value="GOC"/>
</dbReference>
<evidence type="ECO:0000259" key="8">
    <source>
        <dbReference type="Pfam" id="PF00149"/>
    </source>
</evidence>
<evidence type="ECO:0000256" key="6">
    <source>
        <dbReference type="SAM" id="MobiDB-lite"/>
    </source>
</evidence>
<feature type="disulfide bond" evidence="5">
    <location>
        <begin position="72"/>
        <end position="83"/>
    </location>
</feature>
<reference evidence="9 10" key="1">
    <citation type="submission" date="2015-04" db="EMBL/GenBank/DDBJ databases">
        <title>Complete genome sequence of Schizopora paradoxa KUC8140, a cosmopolitan wood degrader in East Asia.</title>
        <authorList>
            <consortium name="DOE Joint Genome Institute"/>
            <person name="Min B."/>
            <person name="Park H."/>
            <person name="Jang Y."/>
            <person name="Kim J.-J."/>
            <person name="Kim K.H."/>
            <person name="Pangilinan J."/>
            <person name="Lipzen A."/>
            <person name="Riley R."/>
            <person name="Grigoriev I.V."/>
            <person name="Spatafora J.W."/>
            <person name="Choi I.-G."/>
        </authorList>
    </citation>
    <scope>NUCLEOTIDE SEQUENCE [LARGE SCALE GENOMIC DNA]</scope>
    <source>
        <strain evidence="9 10">KUC8140</strain>
    </source>
</reference>
<feature type="binding site" evidence="4">
    <location>
        <position position="426"/>
    </location>
    <ligand>
        <name>Zn(2+)</name>
        <dbReference type="ChEBI" id="CHEBI:29105"/>
        <label>2</label>
    </ligand>
</feature>
<protein>
    <recommendedName>
        <fullName evidence="3">Sphingomyelin phosphodiesterase</fullName>
    </recommendedName>
</protein>
<accession>A0A0H2RU15</accession>
<dbReference type="InParanoid" id="A0A0H2RU15"/>
<dbReference type="InterPro" id="IPR004843">
    <property type="entry name" value="Calcineurin-like_PHP"/>
</dbReference>